<dbReference type="GO" id="GO:0016020">
    <property type="term" value="C:membrane"/>
    <property type="evidence" value="ECO:0007669"/>
    <property type="project" value="UniProtKB-SubCell"/>
</dbReference>
<evidence type="ECO:0000313" key="11">
    <source>
        <dbReference type="EMBL" id="KAH6831327.1"/>
    </source>
</evidence>
<dbReference type="Gene3D" id="3.80.10.10">
    <property type="entry name" value="Ribonuclease Inhibitor"/>
    <property type="match status" value="1"/>
</dbReference>
<dbReference type="Proteomes" id="UP001190926">
    <property type="component" value="Unassembled WGS sequence"/>
</dbReference>
<dbReference type="InterPro" id="IPR001611">
    <property type="entry name" value="Leu-rich_rpt"/>
</dbReference>
<dbReference type="PANTHER" id="PTHR48060:SF21">
    <property type="entry name" value="L DOMAIN-LIKE PROTEIN"/>
    <property type="match status" value="1"/>
</dbReference>
<dbReference type="FunFam" id="3.80.10.10:FF:000041">
    <property type="entry name" value="LRR receptor-like serine/threonine-protein kinase ERECTA"/>
    <property type="match status" value="1"/>
</dbReference>
<dbReference type="EMBL" id="SDAM02000091">
    <property type="protein sequence ID" value="KAH6831327.1"/>
    <property type="molecule type" value="Genomic_DNA"/>
</dbReference>
<evidence type="ECO:0000256" key="7">
    <source>
        <dbReference type="ARBA" id="ARBA00023136"/>
    </source>
</evidence>
<dbReference type="InterPro" id="IPR053211">
    <property type="entry name" value="DNA_repair-toleration"/>
</dbReference>
<dbReference type="FunFam" id="3.80.10.10:FF:000129">
    <property type="entry name" value="Leucine-rich repeat receptor-like kinase"/>
    <property type="match status" value="1"/>
</dbReference>
<organism evidence="11 12">
    <name type="scientific">Perilla frutescens var. hirtella</name>
    <name type="common">Perilla citriodora</name>
    <name type="synonym">Perilla setoyensis</name>
    <dbReference type="NCBI Taxonomy" id="608512"/>
    <lineage>
        <taxon>Eukaryota</taxon>
        <taxon>Viridiplantae</taxon>
        <taxon>Streptophyta</taxon>
        <taxon>Embryophyta</taxon>
        <taxon>Tracheophyta</taxon>
        <taxon>Spermatophyta</taxon>
        <taxon>Magnoliopsida</taxon>
        <taxon>eudicotyledons</taxon>
        <taxon>Gunneridae</taxon>
        <taxon>Pentapetalae</taxon>
        <taxon>asterids</taxon>
        <taxon>lamiids</taxon>
        <taxon>Lamiales</taxon>
        <taxon>Lamiaceae</taxon>
        <taxon>Nepetoideae</taxon>
        <taxon>Elsholtzieae</taxon>
        <taxon>Perilla</taxon>
    </lineage>
</organism>
<keyword evidence="5" id="KW-0677">Repeat</keyword>
<evidence type="ECO:0000259" key="10">
    <source>
        <dbReference type="Pfam" id="PF08263"/>
    </source>
</evidence>
<evidence type="ECO:0000256" key="5">
    <source>
        <dbReference type="ARBA" id="ARBA00022737"/>
    </source>
</evidence>
<keyword evidence="4 9" id="KW-0732">Signal</keyword>
<proteinExistence type="predicted"/>
<evidence type="ECO:0000256" key="2">
    <source>
        <dbReference type="ARBA" id="ARBA00022614"/>
    </source>
</evidence>
<sequence length="328" mass="36668">MATSHLAILTLLFLSLSSLSHAAERCHPNDKKALLQIKKDLKNPYVLTSWNPKTDCCDWYVVKCDAKTNRITQFFLTKTNLNLPIPAAVGDLTHLQILSLHKINVTGEIPRAISKLSDLTLLDLQWNLLTGPVPAFLGHLKNLTNVILSFNSFTGSIPASFSQLPKLAGLFLDRNRLTGSIPETFADFKNEEISLYLSHNELSGPIPRKLGNANFSSIDVSRNKLEGDISFLFGKKKSLVIGDFSRNRFEFDLTKVEFSEALTNLDLNHNKIYGSLPEDLSRTGIIGLNVSYNRLCGPIPELRRLQTFDYTTFFHNKCLCGKPLSACK</sequence>
<keyword evidence="3" id="KW-0812">Transmembrane</keyword>
<comment type="caution">
    <text evidence="11">The sequence shown here is derived from an EMBL/GenBank/DDBJ whole genome shotgun (WGS) entry which is preliminary data.</text>
</comment>
<dbReference type="Pfam" id="PF13855">
    <property type="entry name" value="LRR_8"/>
    <property type="match status" value="1"/>
</dbReference>
<evidence type="ECO:0000313" key="12">
    <source>
        <dbReference type="Proteomes" id="UP001190926"/>
    </source>
</evidence>
<reference evidence="11 12" key="1">
    <citation type="journal article" date="2021" name="Nat. Commun.">
        <title>Incipient diploidization of the medicinal plant Perilla within 10,000 years.</title>
        <authorList>
            <person name="Zhang Y."/>
            <person name="Shen Q."/>
            <person name="Leng L."/>
            <person name="Zhang D."/>
            <person name="Chen S."/>
            <person name="Shi Y."/>
            <person name="Ning Z."/>
            <person name="Chen S."/>
        </authorList>
    </citation>
    <scope>NUCLEOTIDE SEQUENCE [LARGE SCALE GENOMIC DNA]</scope>
    <source>
        <strain evidence="12">cv. PC099</strain>
    </source>
</reference>
<evidence type="ECO:0000256" key="6">
    <source>
        <dbReference type="ARBA" id="ARBA00022989"/>
    </source>
</evidence>
<keyword evidence="8" id="KW-0325">Glycoprotein</keyword>
<gene>
    <name evidence="11" type="ORF">C2S53_010980</name>
</gene>
<feature type="chain" id="PRO_5042214650" evidence="9">
    <location>
        <begin position="23"/>
        <end position="328"/>
    </location>
</feature>
<accession>A0AAD4PA48</accession>
<keyword evidence="12" id="KW-1185">Reference proteome</keyword>
<dbReference type="InterPro" id="IPR032675">
    <property type="entry name" value="LRR_dom_sf"/>
</dbReference>
<evidence type="ECO:0000256" key="8">
    <source>
        <dbReference type="ARBA" id="ARBA00023180"/>
    </source>
</evidence>
<name>A0AAD4PA48_PERFH</name>
<keyword evidence="2" id="KW-0433">Leucine-rich repeat</keyword>
<evidence type="ECO:0000256" key="9">
    <source>
        <dbReference type="SAM" id="SignalP"/>
    </source>
</evidence>
<dbReference type="Pfam" id="PF08263">
    <property type="entry name" value="LRRNT_2"/>
    <property type="match status" value="1"/>
</dbReference>
<dbReference type="PANTHER" id="PTHR48060">
    <property type="entry name" value="DNA DAMAGE-REPAIR/TOLERATION PROTEIN DRT100"/>
    <property type="match status" value="1"/>
</dbReference>
<evidence type="ECO:0000256" key="3">
    <source>
        <dbReference type="ARBA" id="ARBA00022692"/>
    </source>
</evidence>
<comment type="subcellular location">
    <subcellularLocation>
        <location evidence="1">Membrane</location>
        <topology evidence="1">Single-pass membrane protein</topology>
    </subcellularLocation>
</comment>
<feature type="domain" description="Leucine-rich repeat-containing N-terminal plant-type" evidence="10">
    <location>
        <begin position="27"/>
        <end position="65"/>
    </location>
</feature>
<dbReference type="SUPFAM" id="SSF52058">
    <property type="entry name" value="L domain-like"/>
    <property type="match status" value="1"/>
</dbReference>
<dbReference type="Pfam" id="PF00560">
    <property type="entry name" value="LRR_1"/>
    <property type="match status" value="1"/>
</dbReference>
<feature type="signal peptide" evidence="9">
    <location>
        <begin position="1"/>
        <end position="22"/>
    </location>
</feature>
<keyword evidence="6" id="KW-1133">Transmembrane helix</keyword>
<protein>
    <submittedName>
        <fullName evidence="11">Polygalacturonase inhibiting protein 1</fullName>
    </submittedName>
</protein>
<evidence type="ECO:0000256" key="4">
    <source>
        <dbReference type="ARBA" id="ARBA00022729"/>
    </source>
</evidence>
<dbReference type="InterPro" id="IPR013210">
    <property type="entry name" value="LRR_N_plant-typ"/>
</dbReference>
<evidence type="ECO:0000256" key="1">
    <source>
        <dbReference type="ARBA" id="ARBA00004167"/>
    </source>
</evidence>
<keyword evidence="7" id="KW-0472">Membrane</keyword>
<dbReference type="AlphaFoldDB" id="A0AAD4PA48"/>